<dbReference type="InterPro" id="IPR017946">
    <property type="entry name" value="PLC-like_Pdiesterase_TIM-brl"/>
</dbReference>
<dbReference type="Proteomes" id="UP000641206">
    <property type="component" value="Unassembled WGS sequence"/>
</dbReference>
<dbReference type="Pfam" id="PF03009">
    <property type="entry name" value="GDPD"/>
    <property type="match status" value="2"/>
</dbReference>
<feature type="signal peptide" evidence="1">
    <location>
        <begin position="1"/>
        <end position="25"/>
    </location>
</feature>
<comment type="caution">
    <text evidence="3">The sequence shown here is derived from an EMBL/GenBank/DDBJ whole genome shotgun (WGS) entry which is preliminary data.</text>
</comment>
<evidence type="ECO:0000256" key="1">
    <source>
        <dbReference type="SAM" id="SignalP"/>
    </source>
</evidence>
<organism evidence="3 4">
    <name type="scientific">Oceanobacillus neutriphilus</name>
    <dbReference type="NCBI Taxonomy" id="531815"/>
    <lineage>
        <taxon>Bacteria</taxon>
        <taxon>Bacillati</taxon>
        <taxon>Bacillota</taxon>
        <taxon>Bacilli</taxon>
        <taxon>Bacillales</taxon>
        <taxon>Bacillaceae</taxon>
        <taxon>Oceanobacillus</taxon>
    </lineage>
</organism>
<dbReference type="RefSeq" id="WP_188734927.1">
    <property type="nucleotide sequence ID" value="NZ_BMLW01000007.1"/>
</dbReference>
<dbReference type="InterPro" id="IPR030395">
    <property type="entry name" value="GP_PDE_dom"/>
</dbReference>
<evidence type="ECO:0000259" key="2">
    <source>
        <dbReference type="PROSITE" id="PS51704"/>
    </source>
</evidence>
<reference evidence="4" key="1">
    <citation type="journal article" date="2019" name="Int. J. Syst. Evol. Microbiol.">
        <title>The Global Catalogue of Microorganisms (GCM) 10K type strain sequencing project: providing services to taxonomists for standard genome sequencing and annotation.</title>
        <authorList>
            <consortium name="The Broad Institute Genomics Platform"/>
            <consortium name="The Broad Institute Genome Sequencing Center for Infectious Disease"/>
            <person name="Wu L."/>
            <person name="Ma J."/>
        </authorList>
    </citation>
    <scope>NUCLEOTIDE SEQUENCE [LARGE SCALE GENOMIC DNA]</scope>
    <source>
        <strain evidence="4">CGMCC 1.7693</strain>
    </source>
</reference>
<dbReference type="PANTHER" id="PTHR46211">
    <property type="entry name" value="GLYCEROPHOSPHORYL DIESTER PHOSPHODIESTERASE"/>
    <property type="match status" value="1"/>
</dbReference>
<dbReference type="Gene3D" id="3.20.20.190">
    <property type="entry name" value="Phosphatidylinositol (PI) phosphodiesterase"/>
    <property type="match status" value="2"/>
</dbReference>
<dbReference type="EMBL" id="BMLW01000007">
    <property type="protein sequence ID" value="GGP12235.1"/>
    <property type="molecule type" value="Genomic_DNA"/>
</dbReference>
<dbReference type="SUPFAM" id="SSF51695">
    <property type="entry name" value="PLC-like phosphodiesterases"/>
    <property type="match status" value="1"/>
</dbReference>
<feature type="chain" id="PRO_5047360246" description="GP-PDE domain-containing protein" evidence="1">
    <location>
        <begin position="26"/>
        <end position="228"/>
    </location>
</feature>
<dbReference type="PANTHER" id="PTHR46211:SF14">
    <property type="entry name" value="GLYCEROPHOSPHODIESTER PHOSPHODIESTERASE"/>
    <property type="match status" value="1"/>
</dbReference>
<dbReference type="PROSITE" id="PS51704">
    <property type="entry name" value="GP_PDE"/>
    <property type="match status" value="1"/>
</dbReference>
<feature type="domain" description="GP-PDE" evidence="2">
    <location>
        <begin position="57"/>
        <end position="228"/>
    </location>
</feature>
<name>A0ABQ2NWC2_9BACI</name>
<sequence length="228" mass="25450">MPWRRILLSFAIAIFIISGFFEAEAATSPQTNSLYGYGTETLYAKAAENPEAVSADIEIIANRGANNVFNEHTLSAYKFASDANADSLEIDLRMTKDNELIALHDATLDRTTTGSGVPEELTLREMKQLDTVAESGQEIAPEIRTTLLYGRDKFDLKDALEANVDVIGIESSNVTRDIVEELHQQGKEVHVFFMDERTELVEQQRVMMYGVDGVFTDDIGFTKQVIMQ</sequence>
<proteinExistence type="predicted"/>
<accession>A0ABQ2NWC2</accession>
<protein>
    <recommendedName>
        <fullName evidence="2">GP-PDE domain-containing protein</fullName>
    </recommendedName>
</protein>
<evidence type="ECO:0000313" key="3">
    <source>
        <dbReference type="EMBL" id="GGP12235.1"/>
    </source>
</evidence>
<keyword evidence="4" id="KW-1185">Reference proteome</keyword>
<evidence type="ECO:0000313" key="4">
    <source>
        <dbReference type="Proteomes" id="UP000641206"/>
    </source>
</evidence>
<gene>
    <name evidence="3" type="ORF">GCM10011346_27460</name>
</gene>
<keyword evidence="1" id="KW-0732">Signal</keyword>